<protein>
    <submittedName>
        <fullName evidence="4">Chromosome segregation protein SMC</fullName>
    </submittedName>
</protein>
<evidence type="ECO:0000256" key="1">
    <source>
        <dbReference type="ARBA" id="ARBA00023236"/>
    </source>
</evidence>
<dbReference type="GO" id="GO:0000731">
    <property type="term" value="P:DNA synthesis involved in DNA repair"/>
    <property type="evidence" value="ECO:0007669"/>
    <property type="project" value="TreeGrafter"/>
</dbReference>
<dbReference type="Gene3D" id="3.40.50.300">
    <property type="entry name" value="P-loop containing nucleotide triphosphate hydrolases"/>
    <property type="match status" value="2"/>
</dbReference>
<evidence type="ECO:0000313" key="5">
    <source>
        <dbReference type="Proteomes" id="UP000215563"/>
    </source>
</evidence>
<dbReference type="Pfam" id="PF13304">
    <property type="entry name" value="AAA_21"/>
    <property type="match status" value="2"/>
</dbReference>
<dbReference type="InterPro" id="IPR014555">
    <property type="entry name" value="RecF-like"/>
</dbReference>
<dbReference type="SUPFAM" id="SSF52540">
    <property type="entry name" value="P-loop containing nucleoside triphosphate hydrolases"/>
    <property type="match status" value="1"/>
</dbReference>
<dbReference type="GO" id="GO:0005524">
    <property type="term" value="F:ATP binding"/>
    <property type="evidence" value="ECO:0007669"/>
    <property type="project" value="InterPro"/>
</dbReference>
<dbReference type="InterPro" id="IPR027417">
    <property type="entry name" value="P-loop_NTPase"/>
</dbReference>
<sequence>MVEQQRLASVEIEDFTSIRSARADLGAMNVLIGANGAGKSNLLQAIALLGSVGDGSLNLFVGLNGGASSLINNSAERQRLTMTLTSPPFTYQVSLTATPNEDMTFENEAISCHRPGKQPWTKSLGQGHRESRLSSPVDDPDLVAACSRVGDLLRGCRVYHFHDSSTDTPARNVTSTADNQTLRPDAGNLAAVLLRLRDSTQPADTAAYRRIIGAIRLIAPFVSDFVLQPDTTGRIQLRWRDQNTDTVYTGHQMSDGTLRFAGLATLLLQPELPALIAIDEPELGLHPVAIGLLADMLTAASTRSEVLIATQSVTLLNQFTAEDVIVTELRDGGTAFARPNTAALRPWLADYSLGELWEKNIIGGHPGSSGSVLDPPRRNT</sequence>
<dbReference type="RefSeq" id="WP_020634967.1">
    <property type="nucleotide sequence ID" value="NZ_KB913032.1"/>
</dbReference>
<name>A0A229RDV9_AMYAL</name>
<feature type="domain" description="ATPase AAA-type core" evidence="3">
    <location>
        <begin position="202"/>
        <end position="317"/>
    </location>
</feature>
<dbReference type="Proteomes" id="UP000215563">
    <property type="component" value="Unassembled WGS sequence"/>
</dbReference>
<organism evidence="4 5">
    <name type="scientific">Amycolatopsis alba DSM 44262</name>
    <dbReference type="NCBI Taxonomy" id="1125972"/>
    <lineage>
        <taxon>Bacteria</taxon>
        <taxon>Bacillati</taxon>
        <taxon>Actinomycetota</taxon>
        <taxon>Actinomycetes</taxon>
        <taxon>Pseudonocardiales</taxon>
        <taxon>Pseudonocardiaceae</taxon>
        <taxon>Amycolatopsis</taxon>
    </lineage>
</organism>
<dbReference type="EMBL" id="NMQU01000112">
    <property type="protein sequence ID" value="OXM44818.1"/>
    <property type="molecule type" value="Genomic_DNA"/>
</dbReference>
<dbReference type="GO" id="GO:0009432">
    <property type="term" value="P:SOS response"/>
    <property type="evidence" value="ECO:0007669"/>
    <property type="project" value="UniProtKB-KW"/>
</dbReference>
<dbReference type="InterPro" id="IPR003959">
    <property type="entry name" value="ATPase_AAA_core"/>
</dbReference>
<keyword evidence="1" id="KW-0227">DNA damage</keyword>
<feature type="domain" description="ATPase AAA-type core" evidence="3">
    <location>
        <begin position="28"/>
        <end position="102"/>
    </location>
</feature>
<proteinExistence type="predicted"/>
<dbReference type="AlphaFoldDB" id="A0A229RDV9"/>
<dbReference type="PANTHER" id="PTHR32182:SF22">
    <property type="entry name" value="ATP-DEPENDENT ENDONUCLEASE, OLD FAMILY-RELATED"/>
    <property type="match status" value="1"/>
</dbReference>
<reference evidence="4 5" key="1">
    <citation type="submission" date="2017-07" db="EMBL/GenBank/DDBJ databases">
        <title>Amycolatopsis alba DSM 44262 Genome sequencing and assembly.</title>
        <authorList>
            <person name="Kaur N."/>
            <person name="Mayilraj S."/>
        </authorList>
    </citation>
    <scope>NUCLEOTIDE SEQUENCE [LARGE SCALE GENOMIC DNA]</scope>
    <source>
        <strain evidence="4 5">DSM 44262</strain>
    </source>
</reference>
<dbReference type="GO" id="GO:0016887">
    <property type="term" value="F:ATP hydrolysis activity"/>
    <property type="evidence" value="ECO:0007669"/>
    <property type="project" value="InterPro"/>
</dbReference>
<gene>
    <name evidence="4" type="ORF">CFP75_33395</name>
</gene>
<comment type="caution">
    <text evidence="4">The sequence shown here is derived from an EMBL/GenBank/DDBJ whole genome shotgun (WGS) entry which is preliminary data.</text>
</comment>
<evidence type="ECO:0000313" key="4">
    <source>
        <dbReference type="EMBL" id="OXM44818.1"/>
    </source>
</evidence>
<dbReference type="PIRSF" id="PIRSF029347">
    <property type="entry name" value="RecF"/>
    <property type="match status" value="1"/>
</dbReference>
<dbReference type="PANTHER" id="PTHR32182">
    <property type="entry name" value="DNA REPLICATION AND REPAIR PROTEIN RECF"/>
    <property type="match status" value="1"/>
</dbReference>
<keyword evidence="5" id="KW-1185">Reference proteome</keyword>
<evidence type="ECO:0000256" key="2">
    <source>
        <dbReference type="SAM" id="MobiDB-lite"/>
    </source>
</evidence>
<keyword evidence="1" id="KW-0742">SOS response</keyword>
<dbReference type="GO" id="GO:0006302">
    <property type="term" value="P:double-strand break repair"/>
    <property type="evidence" value="ECO:0007669"/>
    <property type="project" value="TreeGrafter"/>
</dbReference>
<feature type="region of interest" description="Disordered" evidence="2">
    <location>
        <begin position="116"/>
        <end position="136"/>
    </location>
</feature>
<accession>A0A229RDV9</accession>
<evidence type="ECO:0000259" key="3">
    <source>
        <dbReference type="Pfam" id="PF13304"/>
    </source>
</evidence>